<dbReference type="Proteomes" id="UP000297229">
    <property type="component" value="Unassembled WGS sequence"/>
</dbReference>
<dbReference type="AlphaFoldDB" id="A0A4Z1JLK3"/>
<gene>
    <name evidence="1" type="ORF">BELL_0289g00080</name>
</gene>
<accession>A0A4Z1JLK3</accession>
<comment type="caution">
    <text evidence="1">The sequence shown here is derived from an EMBL/GenBank/DDBJ whole genome shotgun (WGS) entry which is preliminary data.</text>
</comment>
<proteinExistence type="predicted"/>
<organism evidence="1 2">
    <name type="scientific">Botrytis elliptica</name>
    <dbReference type="NCBI Taxonomy" id="278938"/>
    <lineage>
        <taxon>Eukaryota</taxon>
        <taxon>Fungi</taxon>
        <taxon>Dikarya</taxon>
        <taxon>Ascomycota</taxon>
        <taxon>Pezizomycotina</taxon>
        <taxon>Leotiomycetes</taxon>
        <taxon>Helotiales</taxon>
        <taxon>Sclerotiniaceae</taxon>
        <taxon>Botrytis</taxon>
    </lineage>
</organism>
<reference evidence="1 2" key="1">
    <citation type="submission" date="2017-12" db="EMBL/GenBank/DDBJ databases">
        <title>Comparative genomics of Botrytis spp.</title>
        <authorList>
            <person name="Valero-Jimenez C.A."/>
            <person name="Tapia P."/>
            <person name="Veloso J."/>
            <person name="Silva-Moreno E."/>
            <person name="Staats M."/>
            <person name="Valdes J.H."/>
            <person name="Van Kan J.A.L."/>
        </authorList>
    </citation>
    <scope>NUCLEOTIDE SEQUENCE [LARGE SCALE GENOMIC DNA]</scope>
    <source>
        <strain evidence="1 2">Be9601</strain>
    </source>
</reference>
<protein>
    <submittedName>
        <fullName evidence="1">Uncharacterized protein</fullName>
    </submittedName>
</protein>
<evidence type="ECO:0000313" key="1">
    <source>
        <dbReference type="EMBL" id="TGO74356.1"/>
    </source>
</evidence>
<evidence type="ECO:0000313" key="2">
    <source>
        <dbReference type="Proteomes" id="UP000297229"/>
    </source>
</evidence>
<dbReference type="EMBL" id="PQXM01000287">
    <property type="protein sequence ID" value="TGO74356.1"/>
    <property type="molecule type" value="Genomic_DNA"/>
</dbReference>
<name>A0A4Z1JLK3_9HELO</name>
<sequence>MPQKEPCLCIVWLFLIYAWQGYYVSKKLAVHPGANTASSTNQLMKIKHKRNMYHVNDDCNASPSPMPYSSAYPAIGNHILIQCDGMFES</sequence>
<keyword evidence="2" id="KW-1185">Reference proteome</keyword>